<feature type="non-terminal residue" evidence="1">
    <location>
        <position position="1"/>
    </location>
</feature>
<proteinExistence type="predicted"/>
<accession>A0A1G6NQM3</accession>
<dbReference type="Proteomes" id="UP000198943">
    <property type="component" value="Unassembled WGS sequence"/>
</dbReference>
<dbReference type="AlphaFoldDB" id="A0A1G6NQM3"/>
<reference evidence="2" key="1">
    <citation type="submission" date="2016-10" db="EMBL/GenBank/DDBJ databases">
        <authorList>
            <person name="Varghese N."/>
            <person name="Submissions S."/>
        </authorList>
    </citation>
    <scope>NUCLEOTIDE SEQUENCE [LARGE SCALE GENOMIC DNA]</scope>
    <source>
        <strain evidence="2">DSM 11005</strain>
    </source>
</reference>
<evidence type="ECO:0000313" key="1">
    <source>
        <dbReference type="EMBL" id="SDC70270.1"/>
    </source>
</evidence>
<keyword evidence="2" id="KW-1185">Reference proteome</keyword>
<evidence type="ECO:0008006" key="3">
    <source>
        <dbReference type="Google" id="ProtNLM"/>
    </source>
</evidence>
<protein>
    <recommendedName>
        <fullName evidence="3">3D domain-containing protein</fullName>
    </recommendedName>
</protein>
<dbReference type="InterPro" id="IPR059180">
    <property type="entry name" value="3D_YorM"/>
</dbReference>
<name>A0A1G6NQM3_9FIRM</name>
<dbReference type="EMBL" id="FMYW01000015">
    <property type="protein sequence ID" value="SDC70270.1"/>
    <property type="molecule type" value="Genomic_DNA"/>
</dbReference>
<gene>
    <name evidence="1" type="ORF">SAMN04487864_11556</name>
</gene>
<sequence length="76" mass="8465">CHTGNRTASGVWPQSGMAAADHLPFGSKVTLPDGRVLTVTDRFGGGYSDRLDIFLNSEAECWQWGRRWLKCKIEIP</sequence>
<dbReference type="CDD" id="cd14667">
    <property type="entry name" value="3D_containing_proteins"/>
    <property type="match status" value="1"/>
</dbReference>
<evidence type="ECO:0000313" key="2">
    <source>
        <dbReference type="Proteomes" id="UP000198943"/>
    </source>
</evidence>
<dbReference type="RefSeq" id="WP_176760528.1">
    <property type="nucleotide sequence ID" value="NZ_FMYW01000015.1"/>
</dbReference>
<organism evidence="1 2">
    <name type="scientific">Succiniclasticum ruminis</name>
    <dbReference type="NCBI Taxonomy" id="40841"/>
    <lineage>
        <taxon>Bacteria</taxon>
        <taxon>Bacillati</taxon>
        <taxon>Bacillota</taxon>
        <taxon>Negativicutes</taxon>
        <taxon>Acidaminococcales</taxon>
        <taxon>Acidaminococcaceae</taxon>
        <taxon>Succiniclasticum</taxon>
    </lineage>
</organism>